<organism evidence="2 3">
    <name type="scientific">Candidatus Magnetobacterium bavaricum</name>
    <dbReference type="NCBI Taxonomy" id="29290"/>
    <lineage>
        <taxon>Bacteria</taxon>
        <taxon>Pseudomonadati</taxon>
        <taxon>Nitrospirota</taxon>
        <taxon>Thermodesulfovibrionia</taxon>
        <taxon>Thermodesulfovibrionales</taxon>
        <taxon>Candidatus Magnetobacteriaceae</taxon>
        <taxon>Candidatus Magnetobacterium</taxon>
    </lineage>
</organism>
<protein>
    <submittedName>
        <fullName evidence="2">Uncharacterized protein</fullName>
    </submittedName>
</protein>
<evidence type="ECO:0000256" key="1">
    <source>
        <dbReference type="SAM" id="MobiDB-lite"/>
    </source>
</evidence>
<keyword evidence="3" id="KW-1185">Reference proteome</keyword>
<gene>
    <name evidence="2" type="ORF">MBAV_004855</name>
</gene>
<sequence>MKERYNYDYSKQYRGSIDNSGDVRMRNYSGDTLRGNIDNQGYGRVRDYNGNSYRVTPR</sequence>
<dbReference type="AlphaFoldDB" id="A0A0F3GQL6"/>
<dbReference type="Proteomes" id="UP000033423">
    <property type="component" value="Unassembled WGS sequence"/>
</dbReference>
<evidence type="ECO:0000313" key="3">
    <source>
        <dbReference type="Proteomes" id="UP000033423"/>
    </source>
</evidence>
<reference evidence="2 3" key="1">
    <citation type="submission" date="2015-02" db="EMBL/GenBank/DDBJ databases">
        <title>Single-cell genomics of uncultivated deep-branching MTB reveals a conserved set of magnetosome genes.</title>
        <authorList>
            <person name="Kolinko S."/>
            <person name="Richter M."/>
            <person name="Glockner F.O."/>
            <person name="Brachmann A."/>
            <person name="Schuler D."/>
        </authorList>
    </citation>
    <scope>NUCLEOTIDE SEQUENCE [LARGE SCALE GENOMIC DNA]</scope>
    <source>
        <strain evidence="2">TM-1</strain>
    </source>
</reference>
<accession>A0A0F3GQL6</accession>
<comment type="caution">
    <text evidence="2">The sequence shown here is derived from an EMBL/GenBank/DDBJ whole genome shotgun (WGS) entry which is preliminary data.</text>
</comment>
<feature type="region of interest" description="Disordered" evidence="1">
    <location>
        <begin position="38"/>
        <end position="58"/>
    </location>
</feature>
<name>A0A0F3GQL6_9BACT</name>
<evidence type="ECO:0000313" key="2">
    <source>
        <dbReference type="EMBL" id="KJU82958.1"/>
    </source>
</evidence>
<feature type="compositionally biased region" description="Polar residues" evidence="1">
    <location>
        <begin position="49"/>
        <end position="58"/>
    </location>
</feature>
<dbReference type="EMBL" id="LACI01002109">
    <property type="protein sequence ID" value="KJU82958.1"/>
    <property type="molecule type" value="Genomic_DNA"/>
</dbReference>
<proteinExistence type="predicted"/>